<organism evidence="2">
    <name type="scientific">Tetraodon nigroviridis</name>
    <name type="common">Spotted green pufferfish</name>
    <name type="synonym">Chelonodon nigroviridis</name>
    <dbReference type="NCBI Taxonomy" id="99883"/>
    <lineage>
        <taxon>Eukaryota</taxon>
        <taxon>Metazoa</taxon>
        <taxon>Chordata</taxon>
        <taxon>Craniata</taxon>
        <taxon>Vertebrata</taxon>
        <taxon>Euteleostomi</taxon>
        <taxon>Actinopterygii</taxon>
        <taxon>Neopterygii</taxon>
        <taxon>Teleostei</taxon>
        <taxon>Neoteleostei</taxon>
        <taxon>Acanthomorphata</taxon>
        <taxon>Eupercaria</taxon>
        <taxon>Tetraodontiformes</taxon>
        <taxon>Tetradontoidea</taxon>
        <taxon>Tetraodontidae</taxon>
        <taxon>Tetraodon</taxon>
    </lineage>
</organism>
<reference evidence="2" key="1">
    <citation type="journal article" date="2004" name="Nature">
        <title>Genome duplication in the teleost fish Tetraodon nigroviridis reveals the early vertebrate proto-karyotype.</title>
        <authorList>
            <person name="Jaillon O."/>
            <person name="Aury J.-M."/>
            <person name="Brunet F."/>
            <person name="Petit J.-L."/>
            <person name="Stange-Thomann N."/>
            <person name="Mauceli E."/>
            <person name="Bouneau L."/>
            <person name="Fischer C."/>
            <person name="Ozouf-Costaz C."/>
            <person name="Bernot A."/>
            <person name="Nicaud S."/>
            <person name="Jaffe D."/>
            <person name="Fisher S."/>
            <person name="Lutfalla G."/>
            <person name="Dossat C."/>
            <person name="Segurens B."/>
            <person name="Dasilva C."/>
            <person name="Salanoubat M."/>
            <person name="Levy M."/>
            <person name="Boudet N."/>
            <person name="Castellano S."/>
            <person name="Anthouard V."/>
            <person name="Jubin C."/>
            <person name="Castelli V."/>
            <person name="Katinka M."/>
            <person name="Vacherie B."/>
            <person name="Biemont C."/>
            <person name="Skalli Z."/>
            <person name="Cattolico L."/>
            <person name="Poulain J."/>
            <person name="De Berardinis V."/>
            <person name="Cruaud C."/>
            <person name="Duprat S."/>
            <person name="Brottier P."/>
            <person name="Coutanceau J.-P."/>
            <person name="Gouzy J."/>
            <person name="Parra G."/>
            <person name="Lardier G."/>
            <person name="Chapple C."/>
            <person name="McKernan K.J."/>
            <person name="McEwan P."/>
            <person name="Bosak S."/>
            <person name="Kellis M."/>
            <person name="Volff J.-N."/>
            <person name="Guigo R."/>
            <person name="Zody M.C."/>
            <person name="Mesirov J."/>
            <person name="Lindblad-Toh K."/>
            <person name="Birren B."/>
            <person name="Nusbaum C."/>
            <person name="Kahn D."/>
            <person name="Robinson-Rechavi M."/>
            <person name="Laudet V."/>
            <person name="Schachter V."/>
            <person name="Quetier F."/>
            <person name="Saurin W."/>
            <person name="Scarpelli C."/>
            <person name="Wincker P."/>
            <person name="Lander E.S."/>
            <person name="Weissenbach J."/>
            <person name="Roest Crollius H."/>
        </authorList>
    </citation>
    <scope>NUCLEOTIDE SEQUENCE [LARGE SCALE GENOMIC DNA]</scope>
</reference>
<evidence type="ECO:0000313" key="2">
    <source>
        <dbReference type="EMBL" id="CAG08325.1"/>
    </source>
</evidence>
<dbReference type="EMBL" id="CAAE01014998">
    <property type="protein sequence ID" value="CAG08325.1"/>
    <property type="molecule type" value="Genomic_DNA"/>
</dbReference>
<feature type="region of interest" description="Disordered" evidence="1">
    <location>
        <begin position="49"/>
        <end position="117"/>
    </location>
</feature>
<name>Q4RTF7_TETNG</name>
<dbReference type="KEGG" id="tng:GSTEN00029275G001"/>
<sequence>MAFSALSTSGWPESFQYFFFPFPKKWELLKPVFISPFFSPATGLRLCPKSSAVSTQPPGLNPLSFDPSSNNDPLHFNGSSGPLVTECPPLENTSENTKKRKRASLPPGNHRLTAVKP</sequence>
<evidence type="ECO:0000256" key="1">
    <source>
        <dbReference type="SAM" id="MobiDB-lite"/>
    </source>
</evidence>
<accession>Q4RTF7</accession>
<reference evidence="2" key="2">
    <citation type="submission" date="2004-02" db="EMBL/GenBank/DDBJ databases">
        <authorList>
            <consortium name="Genoscope"/>
            <consortium name="Whitehead Institute Centre for Genome Research"/>
        </authorList>
    </citation>
    <scope>NUCLEOTIDE SEQUENCE</scope>
</reference>
<feature type="compositionally biased region" description="Polar residues" evidence="1">
    <location>
        <begin position="66"/>
        <end position="82"/>
    </location>
</feature>
<dbReference type="OrthoDB" id="10039782at2759"/>
<gene>
    <name evidence="2" type="ORF">GSTENG00029275001</name>
</gene>
<dbReference type="AlphaFoldDB" id="Q4RTF7"/>
<proteinExistence type="predicted"/>
<protein>
    <submittedName>
        <fullName evidence="2">Chromosome 1 SCAF14998, whole genome shotgun sequence</fullName>
    </submittedName>
</protein>